<feature type="transmembrane region" description="Helical" evidence="5">
    <location>
        <begin position="281"/>
        <end position="299"/>
    </location>
</feature>
<evidence type="ECO:0000259" key="6">
    <source>
        <dbReference type="Pfam" id="PF03151"/>
    </source>
</evidence>
<feature type="transmembrane region" description="Helical" evidence="5">
    <location>
        <begin position="156"/>
        <end position="180"/>
    </location>
</feature>
<protein>
    <recommendedName>
        <fullName evidence="6">Sugar phosphate transporter domain-containing protein</fullName>
    </recommendedName>
</protein>
<evidence type="ECO:0000256" key="3">
    <source>
        <dbReference type="ARBA" id="ARBA00022989"/>
    </source>
</evidence>
<dbReference type="AlphaFoldDB" id="A0A7S0KPW3"/>
<keyword evidence="4 5" id="KW-0472">Membrane</keyword>
<name>A0A7S0KPW3_MICPS</name>
<dbReference type="GO" id="GO:0016020">
    <property type="term" value="C:membrane"/>
    <property type="evidence" value="ECO:0007669"/>
    <property type="project" value="UniProtKB-SubCell"/>
</dbReference>
<gene>
    <name evidence="7" type="ORF">MSP1404_LOCUS6661</name>
</gene>
<organism evidence="7">
    <name type="scientific">Micromonas pusilla</name>
    <name type="common">Picoplanktonic green alga</name>
    <name type="synonym">Chromulina pusilla</name>
    <dbReference type="NCBI Taxonomy" id="38833"/>
    <lineage>
        <taxon>Eukaryota</taxon>
        <taxon>Viridiplantae</taxon>
        <taxon>Chlorophyta</taxon>
        <taxon>Mamiellophyceae</taxon>
        <taxon>Mamiellales</taxon>
        <taxon>Mamiellaceae</taxon>
        <taxon>Micromonas</taxon>
    </lineage>
</organism>
<feature type="transmembrane region" description="Helical" evidence="5">
    <location>
        <begin position="76"/>
        <end position="93"/>
    </location>
</feature>
<evidence type="ECO:0000256" key="5">
    <source>
        <dbReference type="SAM" id="Phobius"/>
    </source>
</evidence>
<comment type="subcellular location">
    <subcellularLocation>
        <location evidence="1">Membrane</location>
        <topology evidence="1">Multi-pass membrane protein</topology>
    </subcellularLocation>
</comment>
<feature type="transmembrane region" description="Helical" evidence="5">
    <location>
        <begin position="40"/>
        <end position="64"/>
    </location>
</feature>
<feature type="domain" description="Sugar phosphate transporter" evidence="6">
    <location>
        <begin position="12"/>
        <end position="298"/>
    </location>
</feature>
<evidence type="ECO:0000256" key="2">
    <source>
        <dbReference type="ARBA" id="ARBA00022692"/>
    </source>
</evidence>
<reference evidence="7" key="1">
    <citation type="submission" date="2021-01" db="EMBL/GenBank/DDBJ databases">
        <authorList>
            <person name="Corre E."/>
            <person name="Pelletier E."/>
            <person name="Niang G."/>
            <person name="Scheremetjew M."/>
            <person name="Finn R."/>
            <person name="Kale V."/>
            <person name="Holt S."/>
            <person name="Cochrane G."/>
            <person name="Meng A."/>
            <person name="Brown T."/>
            <person name="Cohen L."/>
        </authorList>
    </citation>
    <scope>NUCLEOTIDE SEQUENCE</scope>
    <source>
        <strain evidence="7">CCMP494</strain>
    </source>
</reference>
<evidence type="ECO:0000256" key="1">
    <source>
        <dbReference type="ARBA" id="ARBA00004141"/>
    </source>
</evidence>
<evidence type="ECO:0000256" key="4">
    <source>
        <dbReference type="ARBA" id="ARBA00023136"/>
    </source>
</evidence>
<feature type="transmembrane region" description="Helical" evidence="5">
    <location>
        <begin position="133"/>
        <end position="150"/>
    </location>
</feature>
<dbReference type="InterPro" id="IPR050186">
    <property type="entry name" value="TPT_transporter"/>
</dbReference>
<dbReference type="PANTHER" id="PTHR11132">
    <property type="entry name" value="SOLUTE CARRIER FAMILY 35"/>
    <property type="match status" value="1"/>
</dbReference>
<dbReference type="Pfam" id="PF03151">
    <property type="entry name" value="TPT"/>
    <property type="match status" value="1"/>
</dbReference>
<feature type="transmembrane region" description="Helical" evidence="5">
    <location>
        <begin position="9"/>
        <end position="28"/>
    </location>
</feature>
<proteinExistence type="predicted"/>
<feature type="transmembrane region" description="Helical" evidence="5">
    <location>
        <begin position="255"/>
        <end position="275"/>
    </location>
</feature>
<feature type="transmembrane region" description="Helical" evidence="5">
    <location>
        <begin position="230"/>
        <end position="248"/>
    </location>
</feature>
<dbReference type="InterPro" id="IPR004853">
    <property type="entry name" value="Sugar_P_trans_dom"/>
</dbReference>
<keyword evidence="2 5" id="KW-0812">Transmembrane</keyword>
<accession>A0A7S0KPW3</accession>
<sequence length="348" mass="37605">MAGIIEDALVAYTYVGVWIGMSAGVILYNKYILTVFGFPFPVALTMIHMAFCSALAFVLVRVLGVVKGINMSRETYIAKIVPIAGLFAVVLWMGNTAYVYLSVAFIQMVKALMPCVVYTVGCIFKVEKYKKETMMNMAVIALGVGIASYGELNFNLTGFMLLMGSIACEAVRIVSIQMLLTSADIKLNSVTTLYYVSPACFVFLLAPFAFIEAPRFASGTEDVNFNPAVLGSNAALAFALNISVYLLIGKTSALTMNVAGVIKDWMLIFISSVMFDAPISSLQLWGYLLAFAAVCYYNYQKYLERVAAEAAKGAGAKAVKLDDKEASGGIEMTKQITVNGNAVPNSKP</sequence>
<evidence type="ECO:0000313" key="7">
    <source>
        <dbReference type="EMBL" id="CAD8588827.1"/>
    </source>
</evidence>
<keyword evidence="3 5" id="KW-1133">Transmembrane helix</keyword>
<feature type="transmembrane region" description="Helical" evidence="5">
    <location>
        <begin position="192"/>
        <end position="210"/>
    </location>
</feature>
<dbReference type="EMBL" id="HBEV01008713">
    <property type="protein sequence ID" value="CAD8588827.1"/>
    <property type="molecule type" value="Transcribed_RNA"/>
</dbReference>
<feature type="transmembrane region" description="Helical" evidence="5">
    <location>
        <begin position="99"/>
        <end position="121"/>
    </location>
</feature>